<dbReference type="EMBL" id="UINC01031263">
    <property type="protein sequence ID" value="SVB17037.1"/>
    <property type="molecule type" value="Genomic_DNA"/>
</dbReference>
<proteinExistence type="predicted"/>
<gene>
    <name evidence="1" type="ORF">METZ01_LOCUS169891</name>
</gene>
<accession>A0A382BUZ4</accession>
<reference evidence="1" key="1">
    <citation type="submission" date="2018-05" db="EMBL/GenBank/DDBJ databases">
        <authorList>
            <person name="Lanie J.A."/>
            <person name="Ng W.-L."/>
            <person name="Kazmierczak K.M."/>
            <person name="Andrzejewski T.M."/>
            <person name="Davidsen T.M."/>
            <person name="Wayne K.J."/>
            <person name="Tettelin H."/>
            <person name="Glass J.I."/>
            <person name="Rusch D."/>
            <person name="Podicherti R."/>
            <person name="Tsui H.-C.T."/>
            <person name="Winkler M.E."/>
        </authorList>
    </citation>
    <scope>NUCLEOTIDE SEQUENCE</scope>
</reference>
<dbReference type="AlphaFoldDB" id="A0A382BUZ4"/>
<sequence>MLKIEDGALYWRCEKCLNPFAINAVNIPSQVAVTRQIIVYILLGYGHSQHKQMAEEICLKLTNFDMTDEEYSE</sequence>
<organism evidence="1">
    <name type="scientific">marine metagenome</name>
    <dbReference type="NCBI Taxonomy" id="408172"/>
    <lineage>
        <taxon>unclassified sequences</taxon>
        <taxon>metagenomes</taxon>
        <taxon>ecological metagenomes</taxon>
    </lineage>
</organism>
<feature type="non-terminal residue" evidence="1">
    <location>
        <position position="73"/>
    </location>
</feature>
<protein>
    <submittedName>
        <fullName evidence="1">Uncharacterized protein</fullName>
    </submittedName>
</protein>
<name>A0A382BUZ4_9ZZZZ</name>
<evidence type="ECO:0000313" key="1">
    <source>
        <dbReference type="EMBL" id="SVB17037.1"/>
    </source>
</evidence>